<dbReference type="InterPro" id="IPR011009">
    <property type="entry name" value="Kinase-like_dom_sf"/>
</dbReference>
<feature type="domain" description="Aminoglycoside phosphotransferase" evidence="2">
    <location>
        <begin position="80"/>
        <end position="205"/>
    </location>
</feature>
<protein>
    <recommendedName>
        <fullName evidence="2">Aminoglycoside phosphotransferase domain-containing protein</fullName>
    </recommendedName>
</protein>
<comment type="caution">
    <text evidence="3">The sequence shown here is derived from an EMBL/GenBank/DDBJ whole genome shotgun (WGS) entry which is preliminary data.</text>
</comment>
<feature type="compositionally biased region" description="Polar residues" evidence="1">
    <location>
        <begin position="54"/>
        <end position="67"/>
    </location>
</feature>
<sequence>MPSRDGNGDHEQSKLYASGRWLYNGALRHPERRRIFNVGELKRLAAESVDRSRSYSPASDNPAQTGYSPAPGNPAQTKYISMEFVKDANLSDTWFDLDETQVASLTRQLAQLEFKMISLARSGAPLHHDKRFCYSRRSQLNVKREPYANAKTALTRGAEKELARYLVMASSFCIRHPDLQPNNIIVSLSPGSGLEVAGLIDWQHSLVLPLFPQAGSRSRVQPDGYIPSTPPPLSLENTERYNKPHYLGLIDAAGKGETIALKAALVQATENWETLVGPGPRSSATACPIKFDPEDISKTLELQSRPTESDCSLKACREMIGFGSDGWVPNTHFEQAMAQAKKLKEGCIAAAETDEERA</sequence>
<dbReference type="RefSeq" id="XP_060295632.1">
    <property type="nucleotide sequence ID" value="XM_060443852.1"/>
</dbReference>
<dbReference type="InterPro" id="IPR051035">
    <property type="entry name" value="Mito_inheritance_9"/>
</dbReference>
<dbReference type="AlphaFoldDB" id="A0AA40DUH4"/>
<reference evidence="3" key="1">
    <citation type="submission" date="2023-06" db="EMBL/GenBank/DDBJ databases">
        <title>Genome-scale phylogeny and comparative genomics of the fungal order Sordariales.</title>
        <authorList>
            <consortium name="Lawrence Berkeley National Laboratory"/>
            <person name="Hensen N."/>
            <person name="Bonometti L."/>
            <person name="Westerberg I."/>
            <person name="Brannstrom I.O."/>
            <person name="Guillou S."/>
            <person name="Cros-Aarteil S."/>
            <person name="Calhoun S."/>
            <person name="Haridas S."/>
            <person name="Kuo A."/>
            <person name="Mondo S."/>
            <person name="Pangilinan J."/>
            <person name="Riley R."/>
            <person name="LaButti K."/>
            <person name="Andreopoulos B."/>
            <person name="Lipzen A."/>
            <person name="Chen C."/>
            <person name="Yanf M."/>
            <person name="Daum C."/>
            <person name="Ng V."/>
            <person name="Clum A."/>
            <person name="Steindorff A."/>
            <person name="Ohm R."/>
            <person name="Martin F."/>
            <person name="Silar P."/>
            <person name="Natvig D."/>
            <person name="Lalanne C."/>
            <person name="Gautier V."/>
            <person name="Ament-velasquez S.L."/>
            <person name="Kruys A."/>
            <person name="Hutchinson M.I."/>
            <person name="Powell A.J."/>
            <person name="Barry K."/>
            <person name="Miller A.N."/>
            <person name="Grigoriev I.V."/>
            <person name="Debuchy R."/>
            <person name="Gladieux P."/>
            <person name="Thoren M.H."/>
            <person name="Johannesson H."/>
        </authorList>
    </citation>
    <scope>NUCLEOTIDE SEQUENCE</scope>
    <source>
        <strain evidence="3">SMH2392-1A</strain>
    </source>
</reference>
<dbReference type="PANTHER" id="PTHR36091:SF2">
    <property type="entry name" value="AMINOGLYCOSIDE PHOSPHOTRANSFERASE DOMAIN-CONTAINING PROTEIN"/>
    <property type="match status" value="1"/>
</dbReference>
<evidence type="ECO:0000259" key="2">
    <source>
        <dbReference type="Pfam" id="PF01636"/>
    </source>
</evidence>
<dbReference type="InterPro" id="IPR002575">
    <property type="entry name" value="Aminoglycoside_PTrfase"/>
</dbReference>
<organism evidence="3 4">
    <name type="scientific">Lasiosphaeria miniovina</name>
    <dbReference type="NCBI Taxonomy" id="1954250"/>
    <lineage>
        <taxon>Eukaryota</taxon>
        <taxon>Fungi</taxon>
        <taxon>Dikarya</taxon>
        <taxon>Ascomycota</taxon>
        <taxon>Pezizomycotina</taxon>
        <taxon>Sordariomycetes</taxon>
        <taxon>Sordariomycetidae</taxon>
        <taxon>Sordariales</taxon>
        <taxon>Lasiosphaeriaceae</taxon>
        <taxon>Lasiosphaeria</taxon>
    </lineage>
</organism>
<dbReference type="GeneID" id="85327122"/>
<feature type="region of interest" description="Disordered" evidence="1">
    <location>
        <begin position="49"/>
        <end position="72"/>
    </location>
</feature>
<keyword evidence="4" id="KW-1185">Reference proteome</keyword>
<dbReference type="Pfam" id="PF01636">
    <property type="entry name" value="APH"/>
    <property type="match status" value="1"/>
</dbReference>
<dbReference type="PANTHER" id="PTHR36091">
    <property type="entry name" value="ALTERED INHERITANCE OF MITOCHONDRIA PROTEIN 9, MITOCHONDRIAL"/>
    <property type="match status" value="1"/>
</dbReference>
<dbReference type="Proteomes" id="UP001172101">
    <property type="component" value="Unassembled WGS sequence"/>
</dbReference>
<accession>A0AA40DUH4</accession>
<gene>
    <name evidence="3" type="ORF">B0T26DRAFT_740500</name>
</gene>
<evidence type="ECO:0000313" key="4">
    <source>
        <dbReference type="Proteomes" id="UP001172101"/>
    </source>
</evidence>
<dbReference type="SUPFAM" id="SSF56112">
    <property type="entry name" value="Protein kinase-like (PK-like)"/>
    <property type="match status" value="1"/>
</dbReference>
<evidence type="ECO:0000256" key="1">
    <source>
        <dbReference type="SAM" id="MobiDB-lite"/>
    </source>
</evidence>
<dbReference type="EMBL" id="JAUIRO010000004">
    <property type="protein sequence ID" value="KAK0716839.1"/>
    <property type="molecule type" value="Genomic_DNA"/>
</dbReference>
<evidence type="ECO:0000313" key="3">
    <source>
        <dbReference type="EMBL" id="KAK0716839.1"/>
    </source>
</evidence>
<dbReference type="GO" id="GO:0005739">
    <property type="term" value="C:mitochondrion"/>
    <property type="evidence" value="ECO:0007669"/>
    <property type="project" value="TreeGrafter"/>
</dbReference>
<proteinExistence type="predicted"/>
<name>A0AA40DUH4_9PEZI</name>